<organism evidence="1">
    <name type="scientific">marine sediment metagenome</name>
    <dbReference type="NCBI Taxonomy" id="412755"/>
    <lineage>
        <taxon>unclassified sequences</taxon>
        <taxon>metagenomes</taxon>
        <taxon>ecological metagenomes</taxon>
    </lineage>
</organism>
<reference evidence="1" key="1">
    <citation type="journal article" date="2014" name="Front. Microbiol.">
        <title>High frequency of phylogenetically diverse reductive dehalogenase-homologous genes in deep subseafloor sedimentary metagenomes.</title>
        <authorList>
            <person name="Kawai M."/>
            <person name="Futagami T."/>
            <person name="Toyoda A."/>
            <person name="Takaki Y."/>
            <person name="Nishi S."/>
            <person name="Hori S."/>
            <person name="Arai W."/>
            <person name="Tsubouchi T."/>
            <person name="Morono Y."/>
            <person name="Uchiyama I."/>
            <person name="Ito T."/>
            <person name="Fujiyama A."/>
            <person name="Inagaki F."/>
            <person name="Takami H."/>
        </authorList>
    </citation>
    <scope>NUCLEOTIDE SEQUENCE</scope>
    <source>
        <strain evidence="1">Expedition CK06-06</strain>
    </source>
</reference>
<proteinExistence type="predicted"/>
<gene>
    <name evidence="1" type="ORF">S03H2_34311</name>
</gene>
<evidence type="ECO:0000313" key="1">
    <source>
        <dbReference type="EMBL" id="GAH54716.1"/>
    </source>
</evidence>
<accession>X1G9X0</accession>
<sequence length="31" mass="3554">AMKKPILTNSLPGVVYELKDSDLILQRIKRN</sequence>
<name>X1G9X0_9ZZZZ</name>
<protein>
    <submittedName>
        <fullName evidence="1">Uncharacterized protein</fullName>
    </submittedName>
</protein>
<feature type="non-terminal residue" evidence="1">
    <location>
        <position position="1"/>
    </location>
</feature>
<comment type="caution">
    <text evidence="1">The sequence shown here is derived from an EMBL/GenBank/DDBJ whole genome shotgun (WGS) entry which is preliminary data.</text>
</comment>
<dbReference type="EMBL" id="BARU01020928">
    <property type="protein sequence ID" value="GAH54716.1"/>
    <property type="molecule type" value="Genomic_DNA"/>
</dbReference>
<dbReference type="AlphaFoldDB" id="X1G9X0"/>